<evidence type="ECO:0000313" key="2">
    <source>
        <dbReference type="EMBL" id="KAJ3741488.1"/>
    </source>
</evidence>
<dbReference type="EMBL" id="JANVFU010000012">
    <property type="protein sequence ID" value="KAJ3741488.1"/>
    <property type="molecule type" value="Genomic_DNA"/>
</dbReference>
<reference evidence="2 3" key="1">
    <citation type="journal article" date="2023" name="Proc. Natl. Acad. Sci. U.S.A.">
        <title>A global phylogenomic analysis of the shiitake genus Lentinula.</title>
        <authorList>
            <person name="Sierra-Patev S."/>
            <person name="Min B."/>
            <person name="Naranjo-Ortiz M."/>
            <person name="Looney B."/>
            <person name="Konkel Z."/>
            <person name="Slot J.C."/>
            <person name="Sakamoto Y."/>
            <person name="Steenwyk J.L."/>
            <person name="Rokas A."/>
            <person name="Carro J."/>
            <person name="Camarero S."/>
            <person name="Ferreira P."/>
            <person name="Molpeceres G."/>
            <person name="Ruiz-Duenas F.J."/>
            <person name="Serrano A."/>
            <person name="Henrissat B."/>
            <person name="Drula E."/>
            <person name="Hughes K.W."/>
            <person name="Mata J.L."/>
            <person name="Ishikawa N.K."/>
            <person name="Vargas-Isla R."/>
            <person name="Ushijima S."/>
            <person name="Smith C.A."/>
            <person name="Donoghue J."/>
            <person name="Ahrendt S."/>
            <person name="Andreopoulos W."/>
            <person name="He G."/>
            <person name="LaButti K."/>
            <person name="Lipzen A."/>
            <person name="Ng V."/>
            <person name="Riley R."/>
            <person name="Sandor L."/>
            <person name="Barry K."/>
            <person name="Martinez A.T."/>
            <person name="Xiao Y."/>
            <person name="Gibbons J.G."/>
            <person name="Terashima K."/>
            <person name="Grigoriev I.V."/>
            <person name="Hibbett D."/>
        </authorList>
    </citation>
    <scope>NUCLEOTIDE SEQUENCE [LARGE SCALE GENOMIC DNA]</scope>
    <source>
        <strain evidence="2 3">TFB7810</strain>
    </source>
</reference>
<accession>A0A9W8NVD6</accession>
<gene>
    <name evidence="2" type="ORF">DFH05DRAFT_1528338</name>
</gene>
<evidence type="ECO:0000313" key="3">
    <source>
        <dbReference type="Proteomes" id="UP001142393"/>
    </source>
</evidence>
<name>A0A9W8NVD6_9AGAR</name>
<dbReference type="InterPro" id="IPR053029">
    <property type="entry name" value="RNA_pol_I-specific_init_factor"/>
</dbReference>
<dbReference type="PANTHER" id="PTHR28244:SF1">
    <property type="entry name" value="RNA POLYMERASE I-SPECIFIC TRANSCRIPTION INITIATION FACTOR RRN11"/>
    <property type="match status" value="1"/>
</dbReference>
<protein>
    <submittedName>
        <fullName evidence="2">Uncharacterized protein</fullName>
    </submittedName>
</protein>
<feature type="region of interest" description="Disordered" evidence="1">
    <location>
        <begin position="221"/>
        <end position="244"/>
    </location>
</feature>
<organism evidence="2 3">
    <name type="scientific">Lentinula detonsa</name>
    <dbReference type="NCBI Taxonomy" id="2804962"/>
    <lineage>
        <taxon>Eukaryota</taxon>
        <taxon>Fungi</taxon>
        <taxon>Dikarya</taxon>
        <taxon>Basidiomycota</taxon>
        <taxon>Agaricomycotina</taxon>
        <taxon>Agaricomycetes</taxon>
        <taxon>Agaricomycetidae</taxon>
        <taxon>Agaricales</taxon>
        <taxon>Marasmiineae</taxon>
        <taxon>Omphalotaceae</taxon>
        <taxon>Lentinula</taxon>
    </lineage>
</organism>
<dbReference type="GO" id="GO:0042790">
    <property type="term" value="P:nucleolar large rRNA transcription by RNA polymerase I"/>
    <property type="evidence" value="ECO:0007669"/>
    <property type="project" value="TreeGrafter"/>
</dbReference>
<sequence length="244" mass="28212">MSSNIEGMHDPFLFSAPTAALNTPLTARKIHIRRLYEVLQLSIHRNDLTRARRAWSILVRCKEISWITIWNVAIHLVEETSYGDDSARKIELLRDMMLHYPDQRMAVIKELVFRLIFSGRHREALDELELLLTRYLPSFPYQDNPVLHVYAGLLCFYLAQESVNSETPASFQPSFIREATAHFERAQMLDPGNIVATSFLHKIAVRSLEFNIQATQLDDSDDEPIIQDVSHPRPKRLRQTMSSP</sequence>
<dbReference type="PANTHER" id="PTHR28244">
    <property type="entry name" value="RNA POLYMERASE I-SPECIFIC TRANSCRIPTION INITIATION FACTOR RRN11"/>
    <property type="match status" value="1"/>
</dbReference>
<evidence type="ECO:0000256" key="1">
    <source>
        <dbReference type="SAM" id="MobiDB-lite"/>
    </source>
</evidence>
<keyword evidence="3" id="KW-1185">Reference proteome</keyword>
<dbReference type="InterPro" id="IPR007224">
    <property type="entry name" value="TIF_Rrn11"/>
</dbReference>
<dbReference type="Proteomes" id="UP001142393">
    <property type="component" value="Unassembled WGS sequence"/>
</dbReference>
<proteinExistence type="predicted"/>
<dbReference type="GO" id="GO:0001164">
    <property type="term" value="F:RNA polymerase I core promoter sequence-specific DNA binding"/>
    <property type="evidence" value="ECO:0007669"/>
    <property type="project" value="InterPro"/>
</dbReference>
<dbReference type="GO" id="GO:0017025">
    <property type="term" value="F:TBP-class protein binding"/>
    <property type="evidence" value="ECO:0007669"/>
    <property type="project" value="TreeGrafter"/>
</dbReference>
<dbReference type="GO" id="GO:0001181">
    <property type="term" value="F:RNA polymerase I general transcription initiation factor activity"/>
    <property type="evidence" value="ECO:0007669"/>
    <property type="project" value="InterPro"/>
</dbReference>
<comment type="caution">
    <text evidence="2">The sequence shown here is derived from an EMBL/GenBank/DDBJ whole genome shotgun (WGS) entry which is preliminary data.</text>
</comment>
<dbReference type="Pfam" id="PF04090">
    <property type="entry name" value="Rrn11"/>
    <property type="match status" value="1"/>
</dbReference>
<dbReference type="GO" id="GO:0070860">
    <property type="term" value="C:RNA polymerase I core factor complex"/>
    <property type="evidence" value="ECO:0007669"/>
    <property type="project" value="TreeGrafter"/>
</dbReference>
<dbReference type="AlphaFoldDB" id="A0A9W8NVD6"/>